<evidence type="ECO:0000313" key="3">
    <source>
        <dbReference type="Proteomes" id="UP001174136"/>
    </source>
</evidence>
<dbReference type="AlphaFoldDB" id="A0AA47MKP7"/>
<evidence type="ECO:0000313" key="2">
    <source>
        <dbReference type="EMBL" id="KAK0142137.1"/>
    </source>
</evidence>
<sequence>MTSPARPAVRAVSPSLRDQRPSVPPPLPEVTDEELVRMLMLEGQSSRTHPSHSPAPAGGDASISTSSCTVLHPSPTPPTATTTTTTWSCGCSTDPRCSGSGSGVDQEAIWGDHPGTSACEEDEEEEGEQFGADRNAHSCFG</sequence>
<feature type="region of interest" description="Disordered" evidence="1">
    <location>
        <begin position="1"/>
        <end position="141"/>
    </location>
</feature>
<evidence type="ECO:0000256" key="1">
    <source>
        <dbReference type="SAM" id="MobiDB-lite"/>
    </source>
</evidence>
<protein>
    <submittedName>
        <fullName evidence="2">Uncharacterized protein</fullName>
    </submittedName>
</protein>
<reference evidence="2" key="1">
    <citation type="journal article" date="2023" name="Front. Mar. Sci.">
        <title>A new Merluccius polli reference genome to investigate the effects of global change in West African waters.</title>
        <authorList>
            <person name="Mateo J.L."/>
            <person name="Blanco-Fernandez C."/>
            <person name="Garcia-Vazquez E."/>
            <person name="Machado-Schiaffino G."/>
        </authorList>
    </citation>
    <scope>NUCLEOTIDE SEQUENCE</scope>
    <source>
        <strain evidence="2">C29</strain>
        <tissue evidence="2">Fin</tissue>
    </source>
</reference>
<keyword evidence="3" id="KW-1185">Reference proteome</keyword>
<feature type="compositionally biased region" description="Acidic residues" evidence="1">
    <location>
        <begin position="119"/>
        <end position="128"/>
    </location>
</feature>
<dbReference type="Proteomes" id="UP001174136">
    <property type="component" value="Unassembled WGS sequence"/>
</dbReference>
<comment type="caution">
    <text evidence="2">The sequence shown here is derived from an EMBL/GenBank/DDBJ whole genome shotgun (WGS) entry which is preliminary data.</text>
</comment>
<accession>A0AA47MKP7</accession>
<dbReference type="EMBL" id="JAOPHQ010003707">
    <property type="protein sequence ID" value="KAK0142137.1"/>
    <property type="molecule type" value="Genomic_DNA"/>
</dbReference>
<gene>
    <name evidence="2" type="ORF">N1851_020176</name>
</gene>
<name>A0AA47MKP7_MERPO</name>
<organism evidence="2 3">
    <name type="scientific">Merluccius polli</name>
    <name type="common">Benguela hake</name>
    <name type="synonym">Merluccius cadenati</name>
    <dbReference type="NCBI Taxonomy" id="89951"/>
    <lineage>
        <taxon>Eukaryota</taxon>
        <taxon>Metazoa</taxon>
        <taxon>Chordata</taxon>
        <taxon>Craniata</taxon>
        <taxon>Vertebrata</taxon>
        <taxon>Euteleostomi</taxon>
        <taxon>Actinopterygii</taxon>
        <taxon>Neopterygii</taxon>
        <taxon>Teleostei</taxon>
        <taxon>Neoteleostei</taxon>
        <taxon>Acanthomorphata</taxon>
        <taxon>Zeiogadaria</taxon>
        <taxon>Gadariae</taxon>
        <taxon>Gadiformes</taxon>
        <taxon>Gadoidei</taxon>
        <taxon>Merlucciidae</taxon>
        <taxon>Merluccius</taxon>
    </lineage>
</organism>
<proteinExistence type="predicted"/>